<protein>
    <submittedName>
        <fullName evidence="4">Glycosyltransferase family 8 protein</fullName>
    </submittedName>
</protein>
<dbReference type="InterPro" id="IPR029044">
    <property type="entry name" value="Nucleotide-diphossugar_trans"/>
</dbReference>
<dbReference type="Pfam" id="PF01501">
    <property type="entry name" value="Glyco_transf_8"/>
    <property type="match status" value="1"/>
</dbReference>
<dbReference type="SUPFAM" id="SSF53448">
    <property type="entry name" value="Nucleotide-diphospho-sugar transferases"/>
    <property type="match status" value="1"/>
</dbReference>
<gene>
    <name evidence="4" type="ORF">HF966_06820</name>
</gene>
<dbReference type="PANTHER" id="PTHR13778:SF47">
    <property type="entry name" value="LIPOPOLYSACCHARIDE 1,3-GALACTOSYLTRANSFERASE"/>
    <property type="match status" value="1"/>
</dbReference>
<dbReference type="AlphaFoldDB" id="A0A846ZIL4"/>
<dbReference type="InterPro" id="IPR002495">
    <property type="entry name" value="Glyco_trans_8"/>
</dbReference>
<dbReference type="CDD" id="cd04194">
    <property type="entry name" value="GT8_A4GalT_like"/>
    <property type="match status" value="1"/>
</dbReference>
<accession>A0A846ZIL4</accession>
<sequence>MNRDNLGQNRLTGESINVLVTVDANYIKPLKVLLFSLQQNNRQQAFDIWLLHAGITDEALSALANFVAQLGFTLHVIKVDMTLWDAAPTFKQYPPEMYFRLLCGAYLPATLKRVIYLDPDILVINPIKPLYDLPLNTHMMAAASHMGLTGITQTINHVRLGTKQAYFNSGVMLMDLDKMRARIHLTDILDVITKRGKELILPDQDILNFLYGEEILPLPEEIWNYDTRDNIVHFAKSLGEVDMQWVIKNTVILHFCGRPKPWEKGGMNRYAVLYQHYEQLLYHAFGD</sequence>
<dbReference type="GO" id="GO:0046872">
    <property type="term" value="F:metal ion binding"/>
    <property type="evidence" value="ECO:0007669"/>
    <property type="project" value="UniProtKB-KW"/>
</dbReference>
<dbReference type="GO" id="GO:0016757">
    <property type="term" value="F:glycosyltransferase activity"/>
    <property type="evidence" value="ECO:0007669"/>
    <property type="project" value="UniProtKB-KW"/>
</dbReference>
<dbReference type="PANTHER" id="PTHR13778">
    <property type="entry name" value="GLYCOSYLTRANSFERASE 8 DOMAIN-CONTAINING PROTEIN"/>
    <property type="match status" value="1"/>
</dbReference>
<organism evidence="4 5">
    <name type="scientific">Leuconostoc holzapfelii</name>
    <dbReference type="NCBI Taxonomy" id="434464"/>
    <lineage>
        <taxon>Bacteria</taxon>
        <taxon>Bacillati</taxon>
        <taxon>Bacillota</taxon>
        <taxon>Bacilli</taxon>
        <taxon>Lactobacillales</taxon>
        <taxon>Lactobacillaceae</taxon>
        <taxon>Leuconostoc</taxon>
    </lineage>
</organism>
<keyword evidence="3" id="KW-0479">Metal-binding</keyword>
<dbReference type="Proteomes" id="UP000590460">
    <property type="component" value="Unassembled WGS sequence"/>
</dbReference>
<dbReference type="EMBL" id="JAAXPO010000007">
    <property type="protein sequence ID" value="NKZ18883.1"/>
    <property type="molecule type" value="Genomic_DNA"/>
</dbReference>
<comment type="caution">
    <text evidence="4">The sequence shown here is derived from an EMBL/GenBank/DDBJ whole genome shotgun (WGS) entry which is preliminary data.</text>
</comment>
<evidence type="ECO:0000313" key="5">
    <source>
        <dbReference type="Proteomes" id="UP000590460"/>
    </source>
</evidence>
<proteinExistence type="predicted"/>
<reference evidence="4 5" key="1">
    <citation type="submission" date="2020-04" db="EMBL/GenBank/DDBJ databases">
        <title>MicrobeNet Type strains.</title>
        <authorList>
            <person name="Nicholson A.C."/>
        </authorList>
    </citation>
    <scope>NUCLEOTIDE SEQUENCE [LARGE SCALE GENOMIC DNA]</scope>
    <source>
        <strain evidence="4 5">CCUG 54536</strain>
    </source>
</reference>
<dbReference type="Gene3D" id="3.90.550.10">
    <property type="entry name" value="Spore Coat Polysaccharide Biosynthesis Protein SpsA, Chain A"/>
    <property type="match status" value="1"/>
</dbReference>
<evidence type="ECO:0000256" key="3">
    <source>
        <dbReference type="ARBA" id="ARBA00022723"/>
    </source>
</evidence>
<dbReference type="InterPro" id="IPR050748">
    <property type="entry name" value="Glycosyltrans_8_dom-fam"/>
</dbReference>
<keyword evidence="2 4" id="KW-0808">Transferase</keyword>
<keyword evidence="1" id="KW-0328">Glycosyltransferase</keyword>
<evidence type="ECO:0000256" key="1">
    <source>
        <dbReference type="ARBA" id="ARBA00022676"/>
    </source>
</evidence>
<evidence type="ECO:0000256" key="2">
    <source>
        <dbReference type="ARBA" id="ARBA00022679"/>
    </source>
</evidence>
<name>A0A846ZIL4_9LACO</name>
<evidence type="ECO:0000313" key="4">
    <source>
        <dbReference type="EMBL" id="NKZ18883.1"/>
    </source>
</evidence>
<dbReference type="RefSeq" id="WP_168677361.1">
    <property type="nucleotide sequence ID" value="NZ_BPKV01000008.1"/>
</dbReference>